<keyword evidence="3" id="KW-1185">Reference proteome</keyword>
<comment type="caution">
    <text evidence="2">The sequence shown here is derived from an EMBL/GenBank/DDBJ whole genome shotgun (WGS) entry which is preliminary data.</text>
</comment>
<organism evidence="2 3">
    <name type="scientific">Madurella mycetomatis</name>
    <dbReference type="NCBI Taxonomy" id="100816"/>
    <lineage>
        <taxon>Eukaryota</taxon>
        <taxon>Fungi</taxon>
        <taxon>Dikarya</taxon>
        <taxon>Ascomycota</taxon>
        <taxon>Pezizomycotina</taxon>
        <taxon>Sordariomycetes</taxon>
        <taxon>Sordariomycetidae</taxon>
        <taxon>Sordariales</taxon>
        <taxon>Sordariales incertae sedis</taxon>
        <taxon>Madurella</taxon>
    </lineage>
</organism>
<sequence length="153" mass="17180">RAAIGRGGSAALLIYRWRGRYRQIPRYLYHQGRLKDGLYILLLTGASGNAAALSGGVTLYIVTNIAFEGRAATAKNVLEEEKLRWKNIIMLIVDEISQVGGLILVARPESLAKYLVVYRLFLQFTTVVILYEQVRAAGCPRLRGFLRRLRNGE</sequence>
<dbReference type="VEuPathDB" id="FungiDB:MMYC01_209830"/>
<dbReference type="OrthoDB" id="5095382at2759"/>
<keyword evidence="1" id="KW-1133">Transmembrane helix</keyword>
<evidence type="ECO:0000256" key="1">
    <source>
        <dbReference type="SAM" id="Phobius"/>
    </source>
</evidence>
<dbReference type="EMBL" id="LCTW02000459">
    <property type="protein sequence ID" value="KXX73525.1"/>
    <property type="molecule type" value="Genomic_DNA"/>
</dbReference>
<keyword evidence="1" id="KW-0812">Transmembrane</keyword>
<proteinExistence type="predicted"/>
<feature type="transmembrane region" description="Helical" evidence="1">
    <location>
        <begin position="38"/>
        <end position="67"/>
    </location>
</feature>
<evidence type="ECO:0000313" key="2">
    <source>
        <dbReference type="EMBL" id="KXX73525.1"/>
    </source>
</evidence>
<evidence type="ECO:0000313" key="3">
    <source>
        <dbReference type="Proteomes" id="UP000078237"/>
    </source>
</evidence>
<dbReference type="Proteomes" id="UP000078237">
    <property type="component" value="Unassembled WGS sequence"/>
</dbReference>
<protein>
    <submittedName>
        <fullName evidence="2">Uncharacterized protein</fullName>
    </submittedName>
</protein>
<accession>A0A175VQJ3</accession>
<name>A0A175VQJ3_9PEZI</name>
<reference evidence="2 3" key="1">
    <citation type="journal article" date="2016" name="Genome Announc.">
        <title>Genome Sequence of Madurella mycetomatis mm55, Isolated from a Human Mycetoma Case in Sudan.</title>
        <authorList>
            <person name="Smit S."/>
            <person name="Derks M.F."/>
            <person name="Bervoets S."/>
            <person name="Fahal A."/>
            <person name="van Leeuwen W."/>
            <person name="van Belkum A."/>
            <person name="van de Sande W.W."/>
        </authorList>
    </citation>
    <scope>NUCLEOTIDE SEQUENCE [LARGE SCALE GENOMIC DNA]</scope>
    <source>
        <strain evidence="3">mm55</strain>
    </source>
</reference>
<gene>
    <name evidence="2" type="ORF">MMYC01_209830</name>
</gene>
<feature type="non-terminal residue" evidence="2">
    <location>
        <position position="1"/>
    </location>
</feature>
<keyword evidence="1" id="KW-0472">Membrane</keyword>
<dbReference type="AlphaFoldDB" id="A0A175VQJ3"/>
<dbReference type="STRING" id="100816.A0A175VQJ3"/>